<dbReference type="OrthoDB" id="10263554at2759"/>
<sequence>MSISLVSNSFLDDNTNKIRAKPVPWEAYMRANLITADELNLLKKVDRQPKAKVESLLLSDGPAYALLYLRLLKKLQRNDTQQNILILIADSLSDHEERIPLFTRAAESDPELPYTPLLKMLDSQDDFVQLKAVQILTVLLSSEPNTIPTQYLQPFINGLADFIAHPLSHKRDVAVQCLEAVLPRTECRKAVWANPKIVSGLVDILRHSPGPQMCYQVGFCFWLLSFDQDIAEHIDKKFDIIPVLTDIAKAAVKEKVIRIIIATFRNLVLKAPSANLPAMLVAQVLPFVKNLSTRKWTDEDILEDIQYLREELTARFDSLTTYDEYSSELLSGHLSWTPVHESELFWKENVTKLNDKDYAQLKLLVNLLKESSDAIVLAVAAHDVGQYVKHYERGKKVLTDLGAKTRVMELMTHKDPNVRYQALVSVQRLVSHPWAAM</sequence>
<proteinExistence type="inferred from homology"/>
<dbReference type="EMBL" id="KN840456">
    <property type="protein sequence ID" value="KIP10325.1"/>
    <property type="molecule type" value="Genomic_DNA"/>
</dbReference>
<evidence type="ECO:0000259" key="6">
    <source>
        <dbReference type="Pfam" id="PF11698"/>
    </source>
</evidence>
<dbReference type="PIRSF" id="PIRSF032184">
    <property type="entry name" value="ATPase_V1_H"/>
    <property type="match status" value="1"/>
</dbReference>
<dbReference type="InterPro" id="IPR004908">
    <property type="entry name" value="ATPase_V1-cplx_hsu"/>
</dbReference>
<dbReference type="InterPro" id="IPR016024">
    <property type="entry name" value="ARM-type_fold"/>
</dbReference>
<dbReference type="Pfam" id="PF11698">
    <property type="entry name" value="V-ATPase_H_C"/>
    <property type="match status" value="1"/>
</dbReference>
<comment type="similarity">
    <text evidence="1 5">Belongs to the V-ATPase H subunit family.</text>
</comment>
<keyword evidence="8" id="KW-1185">Reference proteome</keyword>
<organism evidence="7 8">
    <name type="scientific">Phlebiopsis gigantea (strain 11061_1 CR5-6)</name>
    <name type="common">White-rot fungus</name>
    <name type="synonym">Peniophora gigantea</name>
    <dbReference type="NCBI Taxonomy" id="745531"/>
    <lineage>
        <taxon>Eukaryota</taxon>
        <taxon>Fungi</taxon>
        <taxon>Dikarya</taxon>
        <taxon>Basidiomycota</taxon>
        <taxon>Agaricomycotina</taxon>
        <taxon>Agaricomycetes</taxon>
        <taxon>Polyporales</taxon>
        <taxon>Phanerochaetaceae</taxon>
        <taxon>Phlebiopsis</taxon>
    </lineage>
</organism>
<dbReference type="Gene3D" id="1.25.10.10">
    <property type="entry name" value="Leucine-rich Repeat Variant"/>
    <property type="match status" value="1"/>
</dbReference>
<name>A0A0C3SEA3_PHLG1</name>
<dbReference type="GO" id="GO:0000221">
    <property type="term" value="C:vacuolar proton-transporting V-type ATPase, V1 domain"/>
    <property type="evidence" value="ECO:0007669"/>
    <property type="project" value="UniProtKB-UniRule"/>
</dbReference>
<protein>
    <recommendedName>
        <fullName evidence="5">V-type proton ATPase subunit H</fullName>
    </recommendedName>
</protein>
<dbReference type="Proteomes" id="UP000053257">
    <property type="component" value="Unassembled WGS sequence"/>
</dbReference>
<evidence type="ECO:0000256" key="2">
    <source>
        <dbReference type="ARBA" id="ARBA00022448"/>
    </source>
</evidence>
<dbReference type="AlphaFoldDB" id="A0A0C3SEA3"/>
<dbReference type="GO" id="GO:0000329">
    <property type="term" value="C:fungal-type vacuole membrane"/>
    <property type="evidence" value="ECO:0007669"/>
    <property type="project" value="TreeGrafter"/>
</dbReference>
<gene>
    <name evidence="7" type="ORF">PHLGIDRAFT_125667</name>
</gene>
<comment type="function">
    <text evidence="5">Subunit of the V1 complex of vacuolar(H+)-ATPase (V-ATPase), a multisubunit enzyme composed of a peripheral complex (V1) that hydrolyzes ATP and a membrane integral complex (V0) that translocates protons. V-ATPase is responsible for acidifying and maintaining the pH of intracellular compartments.</text>
</comment>
<dbReference type="PANTHER" id="PTHR10698">
    <property type="entry name" value="V-TYPE PROTON ATPASE SUBUNIT H"/>
    <property type="match status" value="1"/>
</dbReference>
<dbReference type="InterPro" id="IPR011987">
    <property type="entry name" value="ATPase_V1-cplx_hsu_C"/>
</dbReference>
<evidence type="ECO:0000313" key="8">
    <source>
        <dbReference type="Proteomes" id="UP000053257"/>
    </source>
</evidence>
<evidence type="ECO:0000256" key="5">
    <source>
        <dbReference type="PIRNR" id="PIRNR032184"/>
    </source>
</evidence>
<evidence type="ECO:0000256" key="1">
    <source>
        <dbReference type="ARBA" id="ARBA00008613"/>
    </source>
</evidence>
<dbReference type="InterPro" id="IPR038497">
    <property type="entry name" value="ATPase_V1-cplx_hsu_C_sf"/>
</dbReference>
<dbReference type="STRING" id="745531.A0A0C3SEA3"/>
<dbReference type="GO" id="GO:0046961">
    <property type="term" value="F:proton-transporting ATPase activity, rotational mechanism"/>
    <property type="evidence" value="ECO:0007669"/>
    <property type="project" value="UniProtKB-UniRule"/>
</dbReference>
<dbReference type="PANTHER" id="PTHR10698:SF0">
    <property type="entry name" value="V-TYPE PROTON ATPASE SUBUNIT H"/>
    <property type="match status" value="1"/>
</dbReference>
<evidence type="ECO:0000256" key="4">
    <source>
        <dbReference type="ARBA" id="ARBA00023065"/>
    </source>
</evidence>
<dbReference type="HOGENOM" id="CLU_025709_4_0_1"/>
<dbReference type="Pfam" id="PF03224">
    <property type="entry name" value="V-ATPase_H_N"/>
    <property type="match status" value="1"/>
</dbReference>
<evidence type="ECO:0000313" key="7">
    <source>
        <dbReference type="EMBL" id="KIP10325.1"/>
    </source>
</evidence>
<reference evidence="7 8" key="1">
    <citation type="journal article" date="2014" name="PLoS Genet.">
        <title>Analysis of the Phlebiopsis gigantea genome, transcriptome and secretome provides insight into its pioneer colonization strategies of wood.</title>
        <authorList>
            <person name="Hori C."/>
            <person name="Ishida T."/>
            <person name="Igarashi K."/>
            <person name="Samejima M."/>
            <person name="Suzuki H."/>
            <person name="Master E."/>
            <person name="Ferreira P."/>
            <person name="Ruiz-Duenas F.J."/>
            <person name="Held B."/>
            <person name="Canessa P."/>
            <person name="Larrondo L.F."/>
            <person name="Schmoll M."/>
            <person name="Druzhinina I.S."/>
            <person name="Kubicek C.P."/>
            <person name="Gaskell J.A."/>
            <person name="Kersten P."/>
            <person name="St John F."/>
            <person name="Glasner J."/>
            <person name="Sabat G."/>
            <person name="Splinter BonDurant S."/>
            <person name="Syed K."/>
            <person name="Yadav J."/>
            <person name="Mgbeahuruike A.C."/>
            <person name="Kovalchuk A."/>
            <person name="Asiegbu F.O."/>
            <person name="Lackner G."/>
            <person name="Hoffmeister D."/>
            <person name="Rencoret J."/>
            <person name="Gutierrez A."/>
            <person name="Sun H."/>
            <person name="Lindquist E."/>
            <person name="Barry K."/>
            <person name="Riley R."/>
            <person name="Grigoriev I.V."/>
            <person name="Henrissat B."/>
            <person name="Kues U."/>
            <person name="Berka R.M."/>
            <person name="Martinez A.T."/>
            <person name="Covert S.F."/>
            <person name="Blanchette R.A."/>
            <person name="Cullen D."/>
        </authorList>
    </citation>
    <scope>NUCLEOTIDE SEQUENCE [LARGE SCALE GENOMIC DNA]</scope>
    <source>
        <strain evidence="7 8">11061_1 CR5-6</strain>
    </source>
</reference>
<dbReference type="Gene3D" id="1.25.40.150">
    <property type="entry name" value="V-type ATPase, subunit H, C-terminal domain"/>
    <property type="match status" value="1"/>
</dbReference>
<keyword evidence="4 5" id="KW-0406">Ion transport</keyword>
<dbReference type="SUPFAM" id="SSF48371">
    <property type="entry name" value="ARM repeat"/>
    <property type="match status" value="1"/>
</dbReference>
<feature type="domain" description="ATPase V1 complex subunit H C-terminal" evidence="6">
    <location>
        <begin position="319"/>
        <end position="434"/>
    </location>
</feature>
<dbReference type="InterPro" id="IPR011989">
    <property type="entry name" value="ARM-like"/>
</dbReference>
<comment type="subunit">
    <text evidence="5">V-ATPase is a heteromultimeric enzyme made up of two complexes: the ATP-hydrolytic V1 complex and the proton translocation V0 complex.</text>
</comment>
<evidence type="ECO:0000256" key="3">
    <source>
        <dbReference type="ARBA" id="ARBA00022781"/>
    </source>
</evidence>
<accession>A0A0C3SEA3</accession>
<keyword evidence="3 5" id="KW-0375">Hydrogen ion transport</keyword>
<keyword evidence="2 5" id="KW-0813">Transport</keyword>